<evidence type="ECO:0000256" key="3">
    <source>
        <dbReference type="ARBA" id="ARBA00012781"/>
    </source>
</evidence>
<dbReference type="UniPathway" id="UPA00603">
    <property type="reaction ID" value="UER00660"/>
</dbReference>
<dbReference type="Pfam" id="PF01979">
    <property type="entry name" value="Amidohydro_1"/>
    <property type="match status" value="1"/>
</dbReference>
<evidence type="ECO:0000256" key="2">
    <source>
        <dbReference type="ARBA" id="ARBA00006745"/>
    </source>
</evidence>
<name>A0A2A9ENC5_9MICO</name>
<dbReference type="Proteomes" id="UP000222106">
    <property type="component" value="Unassembled WGS sequence"/>
</dbReference>
<keyword evidence="5 8" id="KW-0378">Hydrolase</keyword>
<dbReference type="InterPro" id="IPR032466">
    <property type="entry name" value="Metal_Hydrolase"/>
</dbReference>
<evidence type="ECO:0000256" key="7">
    <source>
        <dbReference type="NCBIfam" id="TIGR02967"/>
    </source>
</evidence>
<comment type="similarity">
    <text evidence="2 8">Belongs to the metallo-dependent hydrolases superfamily. ATZ/TRZ family.</text>
</comment>
<keyword evidence="12" id="KW-1185">Reference proteome</keyword>
<keyword evidence="6 8" id="KW-0862">Zinc</keyword>
<dbReference type="InterPro" id="IPR014311">
    <property type="entry name" value="Guanine_deaminase"/>
</dbReference>
<evidence type="ECO:0000256" key="6">
    <source>
        <dbReference type="ARBA" id="ARBA00022833"/>
    </source>
</evidence>
<dbReference type="GO" id="GO:0008892">
    <property type="term" value="F:guanine deaminase activity"/>
    <property type="evidence" value="ECO:0007669"/>
    <property type="project" value="UniProtKB-UniRule"/>
</dbReference>
<dbReference type="EC" id="3.5.4.3" evidence="3 7"/>
<keyword evidence="4 8" id="KW-0479">Metal-binding</keyword>
<evidence type="ECO:0000313" key="11">
    <source>
        <dbReference type="EMBL" id="PFG39740.1"/>
    </source>
</evidence>
<dbReference type="Gene3D" id="2.30.40.10">
    <property type="entry name" value="Urease, subunit C, domain 1"/>
    <property type="match status" value="1"/>
</dbReference>
<dbReference type="Gene3D" id="3.20.20.140">
    <property type="entry name" value="Metal-dependent hydrolases"/>
    <property type="match status" value="1"/>
</dbReference>
<feature type="region of interest" description="Disordered" evidence="9">
    <location>
        <begin position="1"/>
        <end position="26"/>
    </location>
</feature>
<sequence length="470" mass="48877">MGGVRHGASSATRRPGPGPDDGGGTNVTLYRATVLDTPGDLPTADGLRASEDCGLVVHDGIITFRGDFAGVRAAFPDEEVVDLRGGVLLPGFVDTHVHYPQVRVVGGLGMPLLDWLRECALPEELSLADPVYAHGVARDFLSGLVHAGTTTALVFGSHFADAVDALFTEAETVGLRITAGLVVSDRLLAPGLHTTPAAALRDGEELVARWHGRGRLRYAVSPRFALSASEAMLESCAALMDAAPGLWFTSHLNENVDEIEHVNRLFPGAADYLGTYDAHGLVNARSVLAHNVHPSAAELGVLAGAGAAVAHCPSSNSALGSGLFPLRDHLDAGVRVALGTDVGAGTGFSLLKEGLQAYFVQQLLGPDGLTLTPAHLLHLATRSGALALGLGDRVGDLGVGREFDAVRLHPRPGSTLDVALRHPKDATDALAKIFTLGTPADIDVVWVAGQVVTAPAQLSRDGSLSPMETT</sequence>
<comment type="cofactor">
    <cofactor evidence="8">
        <name>Zn(2+)</name>
        <dbReference type="ChEBI" id="CHEBI:29105"/>
    </cofactor>
    <text evidence="8">Binds 1 zinc ion per subunit.</text>
</comment>
<dbReference type="InterPro" id="IPR051607">
    <property type="entry name" value="Metallo-dep_hydrolases"/>
</dbReference>
<dbReference type="AlphaFoldDB" id="A0A2A9ENC5"/>
<proteinExistence type="inferred from homology"/>
<dbReference type="SUPFAM" id="SSF51556">
    <property type="entry name" value="Metallo-dependent hydrolases"/>
    <property type="match status" value="1"/>
</dbReference>
<evidence type="ECO:0000256" key="4">
    <source>
        <dbReference type="ARBA" id="ARBA00022723"/>
    </source>
</evidence>
<dbReference type="InterPro" id="IPR006680">
    <property type="entry name" value="Amidohydro-rel"/>
</dbReference>
<dbReference type="NCBIfam" id="TIGR02967">
    <property type="entry name" value="guan_deamin"/>
    <property type="match status" value="1"/>
</dbReference>
<dbReference type="NCBIfam" id="NF006679">
    <property type="entry name" value="PRK09228.1"/>
    <property type="match status" value="1"/>
</dbReference>
<evidence type="ECO:0000259" key="10">
    <source>
        <dbReference type="Pfam" id="PF01979"/>
    </source>
</evidence>
<dbReference type="GO" id="GO:0008270">
    <property type="term" value="F:zinc ion binding"/>
    <property type="evidence" value="ECO:0007669"/>
    <property type="project" value="UniProtKB-UniRule"/>
</dbReference>
<dbReference type="InterPro" id="IPR011059">
    <property type="entry name" value="Metal-dep_hydrolase_composite"/>
</dbReference>
<evidence type="ECO:0000256" key="9">
    <source>
        <dbReference type="SAM" id="MobiDB-lite"/>
    </source>
</evidence>
<protein>
    <recommendedName>
        <fullName evidence="3 7">Guanine deaminase</fullName>
        <shortName evidence="8">Guanase</shortName>
        <ecNumber evidence="3 7">3.5.4.3</ecNumber>
    </recommendedName>
    <alternativeName>
        <fullName evidence="8">Guanine aminohydrolase</fullName>
    </alternativeName>
</protein>
<evidence type="ECO:0000256" key="8">
    <source>
        <dbReference type="RuleBase" id="RU366009"/>
    </source>
</evidence>
<dbReference type="GO" id="GO:0006147">
    <property type="term" value="P:guanine catabolic process"/>
    <property type="evidence" value="ECO:0007669"/>
    <property type="project" value="UniProtKB-UniRule"/>
</dbReference>
<comment type="catalytic activity">
    <reaction evidence="8">
        <text>guanine + H2O + H(+) = xanthine + NH4(+)</text>
        <dbReference type="Rhea" id="RHEA:14665"/>
        <dbReference type="ChEBI" id="CHEBI:15377"/>
        <dbReference type="ChEBI" id="CHEBI:15378"/>
        <dbReference type="ChEBI" id="CHEBI:16235"/>
        <dbReference type="ChEBI" id="CHEBI:17712"/>
        <dbReference type="ChEBI" id="CHEBI:28938"/>
        <dbReference type="EC" id="3.5.4.3"/>
    </reaction>
</comment>
<comment type="function">
    <text evidence="8">Catalyzes the hydrolytic deamination of guanine, producing xanthine and ammonia.</text>
</comment>
<dbReference type="PANTHER" id="PTHR11271">
    <property type="entry name" value="GUANINE DEAMINASE"/>
    <property type="match status" value="1"/>
</dbReference>
<organism evidence="11 12">
    <name type="scientific">Georgenia soli</name>
    <dbReference type="NCBI Taxonomy" id="638953"/>
    <lineage>
        <taxon>Bacteria</taxon>
        <taxon>Bacillati</taxon>
        <taxon>Actinomycetota</taxon>
        <taxon>Actinomycetes</taxon>
        <taxon>Micrococcales</taxon>
        <taxon>Bogoriellaceae</taxon>
        <taxon>Georgenia</taxon>
    </lineage>
</organism>
<evidence type="ECO:0000256" key="5">
    <source>
        <dbReference type="ARBA" id="ARBA00022801"/>
    </source>
</evidence>
<dbReference type="GO" id="GO:0005829">
    <property type="term" value="C:cytosol"/>
    <property type="evidence" value="ECO:0007669"/>
    <property type="project" value="TreeGrafter"/>
</dbReference>
<accession>A0A2A9ENC5</accession>
<feature type="domain" description="Amidohydrolase-related" evidence="10">
    <location>
        <begin position="87"/>
        <end position="452"/>
    </location>
</feature>
<evidence type="ECO:0000313" key="12">
    <source>
        <dbReference type="Proteomes" id="UP000222106"/>
    </source>
</evidence>
<reference evidence="11 12" key="1">
    <citation type="submission" date="2017-10" db="EMBL/GenBank/DDBJ databases">
        <title>Sequencing the genomes of 1000 actinobacteria strains.</title>
        <authorList>
            <person name="Klenk H.-P."/>
        </authorList>
    </citation>
    <scope>NUCLEOTIDE SEQUENCE [LARGE SCALE GENOMIC DNA]</scope>
    <source>
        <strain evidence="11 12">DSM 21838</strain>
    </source>
</reference>
<comment type="pathway">
    <text evidence="1 8">Purine metabolism; guanine degradation; xanthine from guanine: step 1/1.</text>
</comment>
<comment type="caution">
    <text evidence="11">The sequence shown here is derived from an EMBL/GenBank/DDBJ whole genome shotgun (WGS) entry which is preliminary data.</text>
</comment>
<dbReference type="PANTHER" id="PTHR11271:SF6">
    <property type="entry name" value="GUANINE DEAMINASE"/>
    <property type="match status" value="1"/>
</dbReference>
<dbReference type="EMBL" id="PDJI01000004">
    <property type="protein sequence ID" value="PFG39740.1"/>
    <property type="molecule type" value="Genomic_DNA"/>
</dbReference>
<gene>
    <name evidence="11" type="ORF">ATJ97_2253</name>
</gene>
<dbReference type="SUPFAM" id="SSF51338">
    <property type="entry name" value="Composite domain of metallo-dependent hydrolases"/>
    <property type="match status" value="1"/>
</dbReference>
<evidence type="ECO:0000256" key="1">
    <source>
        <dbReference type="ARBA" id="ARBA00004984"/>
    </source>
</evidence>